<organism evidence="5 6">
    <name type="scientific">Rhizobium oryziradicis</name>
    <dbReference type="NCBI Taxonomy" id="1867956"/>
    <lineage>
        <taxon>Bacteria</taxon>
        <taxon>Pseudomonadati</taxon>
        <taxon>Pseudomonadota</taxon>
        <taxon>Alphaproteobacteria</taxon>
        <taxon>Hyphomicrobiales</taxon>
        <taxon>Rhizobiaceae</taxon>
        <taxon>Rhizobium/Agrobacterium group</taxon>
        <taxon>Rhizobium</taxon>
    </lineage>
</organism>
<feature type="domain" description="HTH lacI-type" evidence="4">
    <location>
        <begin position="1"/>
        <end position="55"/>
    </location>
</feature>
<keyword evidence="6" id="KW-1185">Reference proteome</keyword>
<keyword evidence="1" id="KW-0805">Transcription regulation</keyword>
<reference evidence="5 6" key="1">
    <citation type="submission" date="2016-09" db="EMBL/GenBank/DDBJ databases">
        <title>Rhizobium oryziradicis sp. nov., isolated from the root of rice.</title>
        <authorList>
            <person name="Zhao J."/>
            <person name="Zhang X."/>
        </authorList>
    </citation>
    <scope>NUCLEOTIDE SEQUENCE [LARGE SCALE GENOMIC DNA]</scope>
    <source>
        <strain evidence="5 6">N19</strain>
    </source>
</reference>
<dbReference type="Pfam" id="PF00356">
    <property type="entry name" value="LacI"/>
    <property type="match status" value="1"/>
</dbReference>
<dbReference type="Gene3D" id="3.40.50.2300">
    <property type="match status" value="2"/>
</dbReference>
<dbReference type="EMBL" id="MKIM01000024">
    <property type="protein sequence ID" value="OLP45929.1"/>
    <property type="molecule type" value="Genomic_DNA"/>
</dbReference>
<evidence type="ECO:0000256" key="1">
    <source>
        <dbReference type="ARBA" id="ARBA00023015"/>
    </source>
</evidence>
<protein>
    <submittedName>
        <fullName evidence="5">Transcriptional regulator</fullName>
    </submittedName>
</protein>
<sequence>MNLKQLSELLGLSQTTISRALNGYPEVNAETRERVMKAASETGYRPSRAALRLATGKAGSLGLVMPVSEDRFSDIHFAEFQNGLAQECLAHDFHFVIIPAHPSKEEQAIRGLVHSGAVDAYYLAYLRQNDPRIAMAKSLSVPFIVHGRSLGLTEDYPYLDVDNEAAFASATEMLLNLGHRRFALLNGPQELDFAVRRQMGVERALKGAGLHLPKSATSNTVMTDEHGYRVMTDLLRQPQAPTAILCASTVLALGAVRAINDAGLVVGEDISVIAHDDDLPLLKPEHFRVPLTTTRSSLRDAGRRIAERLIADLATSPSGPPLQEIWQAELVVRASTGPAPNKR</sequence>
<dbReference type="InterPro" id="IPR028082">
    <property type="entry name" value="Peripla_BP_I"/>
</dbReference>
<dbReference type="SUPFAM" id="SSF47413">
    <property type="entry name" value="lambda repressor-like DNA-binding domains"/>
    <property type="match status" value="1"/>
</dbReference>
<dbReference type="PANTHER" id="PTHR30146">
    <property type="entry name" value="LACI-RELATED TRANSCRIPTIONAL REPRESSOR"/>
    <property type="match status" value="1"/>
</dbReference>
<dbReference type="CDD" id="cd20010">
    <property type="entry name" value="PBP1_AglR-like"/>
    <property type="match status" value="1"/>
</dbReference>
<dbReference type="RefSeq" id="WP_075638798.1">
    <property type="nucleotide sequence ID" value="NZ_MKIM01000024.1"/>
</dbReference>
<gene>
    <name evidence="5" type="ORF">BJF95_11820</name>
</gene>
<accession>A0A1Q8ZVG7</accession>
<evidence type="ECO:0000313" key="5">
    <source>
        <dbReference type="EMBL" id="OLP45929.1"/>
    </source>
</evidence>
<name>A0A1Q8ZVG7_9HYPH</name>
<dbReference type="STRING" id="1867956.BJF95_11820"/>
<dbReference type="Proteomes" id="UP000186894">
    <property type="component" value="Unassembled WGS sequence"/>
</dbReference>
<keyword evidence="2" id="KW-0238">DNA-binding</keyword>
<dbReference type="InterPro" id="IPR046335">
    <property type="entry name" value="LacI/GalR-like_sensor"/>
</dbReference>
<dbReference type="InterPro" id="IPR000843">
    <property type="entry name" value="HTH_LacI"/>
</dbReference>
<dbReference type="InterPro" id="IPR010982">
    <property type="entry name" value="Lambda_DNA-bd_dom_sf"/>
</dbReference>
<dbReference type="Gene3D" id="1.10.260.40">
    <property type="entry name" value="lambda repressor-like DNA-binding domains"/>
    <property type="match status" value="1"/>
</dbReference>
<dbReference type="SMART" id="SM00354">
    <property type="entry name" value="HTH_LACI"/>
    <property type="match status" value="1"/>
</dbReference>
<dbReference type="AlphaFoldDB" id="A0A1Q8ZVG7"/>
<evidence type="ECO:0000256" key="2">
    <source>
        <dbReference type="ARBA" id="ARBA00023125"/>
    </source>
</evidence>
<dbReference type="GO" id="GO:0003700">
    <property type="term" value="F:DNA-binding transcription factor activity"/>
    <property type="evidence" value="ECO:0007669"/>
    <property type="project" value="TreeGrafter"/>
</dbReference>
<dbReference type="GO" id="GO:0000976">
    <property type="term" value="F:transcription cis-regulatory region binding"/>
    <property type="evidence" value="ECO:0007669"/>
    <property type="project" value="TreeGrafter"/>
</dbReference>
<evidence type="ECO:0000256" key="3">
    <source>
        <dbReference type="ARBA" id="ARBA00023163"/>
    </source>
</evidence>
<dbReference type="OrthoDB" id="234496at2"/>
<dbReference type="Pfam" id="PF13377">
    <property type="entry name" value="Peripla_BP_3"/>
    <property type="match status" value="1"/>
</dbReference>
<dbReference type="PANTHER" id="PTHR30146:SF109">
    <property type="entry name" value="HTH-TYPE TRANSCRIPTIONAL REGULATOR GALS"/>
    <property type="match status" value="1"/>
</dbReference>
<evidence type="ECO:0000313" key="6">
    <source>
        <dbReference type="Proteomes" id="UP000186894"/>
    </source>
</evidence>
<dbReference type="CDD" id="cd01392">
    <property type="entry name" value="HTH_LacI"/>
    <property type="match status" value="1"/>
</dbReference>
<proteinExistence type="predicted"/>
<comment type="caution">
    <text evidence="5">The sequence shown here is derived from an EMBL/GenBank/DDBJ whole genome shotgun (WGS) entry which is preliminary data.</text>
</comment>
<dbReference type="PROSITE" id="PS50932">
    <property type="entry name" value="HTH_LACI_2"/>
    <property type="match status" value="1"/>
</dbReference>
<evidence type="ECO:0000259" key="4">
    <source>
        <dbReference type="PROSITE" id="PS50932"/>
    </source>
</evidence>
<keyword evidence="3" id="KW-0804">Transcription</keyword>
<dbReference type="SUPFAM" id="SSF53822">
    <property type="entry name" value="Periplasmic binding protein-like I"/>
    <property type="match status" value="1"/>
</dbReference>